<gene>
    <name evidence="1" type="ORF">EHQ49_17660</name>
</gene>
<reference evidence="1" key="1">
    <citation type="journal article" date="2019" name="PLoS Negl. Trop. Dis.">
        <title>Revisiting the worldwide diversity of Leptospira species in the environment.</title>
        <authorList>
            <person name="Vincent A.T."/>
            <person name="Schiettekatte O."/>
            <person name="Bourhy P."/>
            <person name="Veyrier F.J."/>
            <person name="Picardeau M."/>
        </authorList>
    </citation>
    <scope>NUCLEOTIDE SEQUENCE [LARGE SCALE GENOMIC DNA]</scope>
    <source>
        <strain evidence="1">201702692</strain>
    </source>
</reference>
<sequence>MNTLPKIKEFDFKEGNTYKMSFESSFLDNSIIALTAQKFNDQDIVGDASVSIFENVITAILPNHLKRGTYNYDLEVNRNGIITTEFRGRIFIS</sequence>
<dbReference type="OrthoDB" id="332181at2"/>
<dbReference type="AlphaFoldDB" id="A0A4R9J9Q6"/>
<organism evidence="1 2">
    <name type="scientific">Leptospira perdikensis</name>
    <dbReference type="NCBI Taxonomy" id="2484948"/>
    <lineage>
        <taxon>Bacteria</taxon>
        <taxon>Pseudomonadati</taxon>
        <taxon>Spirochaetota</taxon>
        <taxon>Spirochaetia</taxon>
        <taxon>Leptospirales</taxon>
        <taxon>Leptospiraceae</taxon>
        <taxon>Leptospira</taxon>
    </lineage>
</organism>
<protein>
    <submittedName>
        <fullName evidence="1">Uncharacterized protein</fullName>
    </submittedName>
</protein>
<name>A0A4R9J9Q6_9LEPT</name>
<comment type="caution">
    <text evidence="1">The sequence shown here is derived from an EMBL/GenBank/DDBJ whole genome shotgun (WGS) entry which is preliminary data.</text>
</comment>
<keyword evidence="2" id="KW-1185">Reference proteome</keyword>
<evidence type="ECO:0000313" key="1">
    <source>
        <dbReference type="EMBL" id="TGL35603.1"/>
    </source>
</evidence>
<proteinExistence type="predicted"/>
<evidence type="ECO:0000313" key="2">
    <source>
        <dbReference type="Proteomes" id="UP000298125"/>
    </source>
</evidence>
<dbReference type="RefSeq" id="WP_135581167.1">
    <property type="nucleotide sequence ID" value="NZ_RQGA01000018.1"/>
</dbReference>
<dbReference type="Proteomes" id="UP000298125">
    <property type="component" value="Unassembled WGS sequence"/>
</dbReference>
<dbReference type="EMBL" id="RQGA01000018">
    <property type="protein sequence ID" value="TGL35603.1"/>
    <property type="molecule type" value="Genomic_DNA"/>
</dbReference>
<accession>A0A4R9J9Q6</accession>